<dbReference type="RefSeq" id="WP_317385100.1">
    <property type="nucleotide sequence ID" value="NZ_CP136704.1"/>
</dbReference>
<evidence type="ECO:0000256" key="5">
    <source>
        <dbReference type="SAM" id="Phobius"/>
    </source>
</evidence>
<feature type="transmembrane region" description="Helical" evidence="5">
    <location>
        <begin position="20"/>
        <end position="41"/>
    </location>
</feature>
<keyword evidence="2 5" id="KW-0812">Transmembrane</keyword>
<reference evidence="6 7" key="1">
    <citation type="submission" date="2023-10" db="EMBL/GenBank/DDBJ databases">
        <title>Eight complete genome sequences of bacteria isolated from laboratory stock of Giant Kelp gametophytes.</title>
        <authorList>
            <person name="Tolentino B."/>
            <person name="Nuzhdin S."/>
        </authorList>
    </citation>
    <scope>NUCLEOTIDE SEQUENCE [LARGE SCALE GENOMIC DNA]</scope>
    <source>
        <strain evidence="6 7">LC.270.F.C4</strain>
    </source>
</reference>
<dbReference type="Proteomes" id="UP001302666">
    <property type="component" value="Chromosome"/>
</dbReference>
<name>A0ABZ0HDW6_TRISK</name>
<proteinExistence type="predicted"/>
<organism evidence="6 7">
    <name type="scientific">Tritonibacter scottomollicae</name>
    <name type="common">Epibacterium scottomollicae</name>
    <dbReference type="NCBI Taxonomy" id="483013"/>
    <lineage>
        <taxon>Bacteria</taxon>
        <taxon>Pseudomonadati</taxon>
        <taxon>Pseudomonadota</taxon>
        <taxon>Alphaproteobacteria</taxon>
        <taxon>Rhodobacterales</taxon>
        <taxon>Paracoccaceae</taxon>
        <taxon>Tritonibacter</taxon>
    </lineage>
</organism>
<keyword evidence="3 5" id="KW-1133">Transmembrane helix</keyword>
<comment type="subcellular location">
    <subcellularLocation>
        <location evidence="1">Membrane</location>
        <topology evidence="1">Multi-pass membrane protein</topology>
    </subcellularLocation>
</comment>
<feature type="transmembrane region" description="Helical" evidence="5">
    <location>
        <begin position="53"/>
        <end position="71"/>
    </location>
</feature>
<evidence type="ECO:0000256" key="2">
    <source>
        <dbReference type="ARBA" id="ARBA00022692"/>
    </source>
</evidence>
<dbReference type="Pfam" id="PF07681">
    <property type="entry name" value="DoxX"/>
    <property type="match status" value="1"/>
</dbReference>
<evidence type="ECO:0000313" key="6">
    <source>
        <dbReference type="EMBL" id="WOI32819.1"/>
    </source>
</evidence>
<evidence type="ECO:0000256" key="1">
    <source>
        <dbReference type="ARBA" id="ARBA00004141"/>
    </source>
</evidence>
<dbReference type="InterPro" id="IPR032808">
    <property type="entry name" value="DoxX"/>
</dbReference>
<gene>
    <name evidence="6" type="ORF">R1T40_18040</name>
</gene>
<feature type="transmembrane region" description="Helical" evidence="5">
    <location>
        <begin position="77"/>
        <end position="99"/>
    </location>
</feature>
<keyword evidence="4 5" id="KW-0472">Membrane</keyword>
<evidence type="ECO:0000313" key="7">
    <source>
        <dbReference type="Proteomes" id="UP001302666"/>
    </source>
</evidence>
<dbReference type="EMBL" id="CP136704">
    <property type="protein sequence ID" value="WOI32819.1"/>
    <property type="molecule type" value="Genomic_DNA"/>
</dbReference>
<sequence length="134" mass="14956">MEQLLHLILTHPHSIMFMKVVLTSFFWIAGVFGIFNFKTIVQEMIDAKLPRPAMFAVATIQCQLVGSALLITDLWDMAWLGAGALGVFTVLCIPIAHPFWKFEGEKGMYEFQIALEHITVVGGLMIAVAISLIY</sequence>
<protein>
    <submittedName>
        <fullName evidence="6">DoxX family protein</fullName>
    </submittedName>
</protein>
<feature type="transmembrane region" description="Helical" evidence="5">
    <location>
        <begin position="111"/>
        <end position="133"/>
    </location>
</feature>
<accession>A0ABZ0HDW6</accession>
<keyword evidence="7" id="KW-1185">Reference proteome</keyword>
<evidence type="ECO:0000256" key="3">
    <source>
        <dbReference type="ARBA" id="ARBA00022989"/>
    </source>
</evidence>
<evidence type="ECO:0000256" key="4">
    <source>
        <dbReference type="ARBA" id="ARBA00023136"/>
    </source>
</evidence>